<gene>
    <name evidence="1" type="ORF">GOCE00092_LOCUS25747</name>
</gene>
<sequence length="160" mass="17199">MSSSVIARSLARPLVATALRGRVAARAVCVADMHSITYSGGQATEGQGGYYGSGGARATAGTIEPKEDKKGTLLALAADVQNIDNVMTECHELEASLEKEENAVTSPKAMELRQTMKKLLTSSDFMESLNRLEIKGSPIWGLSSSEREMIVYAREKVNEC</sequence>
<dbReference type="AlphaFoldDB" id="A0A7S1VRP6"/>
<evidence type="ECO:0000313" key="1">
    <source>
        <dbReference type="EMBL" id="CAD9308918.1"/>
    </source>
</evidence>
<protein>
    <submittedName>
        <fullName evidence="1">Uncharacterized protein</fullName>
    </submittedName>
</protein>
<accession>A0A7S1VRP6</accession>
<reference evidence="1" key="1">
    <citation type="submission" date="2021-01" db="EMBL/GenBank/DDBJ databases">
        <authorList>
            <person name="Corre E."/>
            <person name="Pelletier E."/>
            <person name="Niang G."/>
            <person name="Scheremetjew M."/>
            <person name="Finn R."/>
            <person name="Kale V."/>
            <person name="Holt S."/>
            <person name="Cochrane G."/>
            <person name="Meng A."/>
            <person name="Brown T."/>
            <person name="Cohen L."/>
        </authorList>
    </citation>
    <scope>NUCLEOTIDE SEQUENCE</scope>
    <source>
        <strain evidence="1">CCMP 410</strain>
    </source>
</reference>
<organism evidence="1">
    <name type="scientific">Grammatophora oceanica</name>
    <dbReference type="NCBI Taxonomy" id="210454"/>
    <lineage>
        <taxon>Eukaryota</taxon>
        <taxon>Sar</taxon>
        <taxon>Stramenopiles</taxon>
        <taxon>Ochrophyta</taxon>
        <taxon>Bacillariophyta</taxon>
        <taxon>Fragilariophyceae</taxon>
        <taxon>Fragilariophycidae</taxon>
        <taxon>Rhabdonematales</taxon>
        <taxon>Grammatophoraceae</taxon>
        <taxon>Grammatophora</taxon>
    </lineage>
</organism>
<dbReference type="EMBL" id="HBGK01049130">
    <property type="protein sequence ID" value="CAD9308918.1"/>
    <property type="molecule type" value="Transcribed_RNA"/>
</dbReference>
<name>A0A7S1VRP6_9STRA</name>
<proteinExistence type="predicted"/>